<sequence>MSHTLTELLEVNSYWQKAVEDAIYDTLKGENRLYYALRHHKKIKDKLEKLGYKPMKFEMSSRQKSRLSVQSFLSIAENVNIDGYTSDTEWDSCEEQSTGSNKDIYAQEMANSERPSPAGSNTKSQERRETPPEKIYRSPERPILGNGSLEKMKKSQNSFCCEPMGTESRVKSAEMKTQKEESTEARCRTFVDDRMKNVECLHFRQHSYKPFGDSDSEITSKDTAKQRSNMTVNKQGEEVRGGSLKQKVSQGHSNPTAETQPKESKIPMTLDPGEDLFWEREVKKAIKENASQERKLHFAFAKREIVNGLQKGKTKDTKEIKIKISRANLVAKRRQSKKVLSPFVKFYLEVYRELCHRCPVKEIGAKAAAKWWQKSLKERSKNQK</sequence>
<gene>
    <name evidence="2" type="ORF">RUM43_001958</name>
</gene>
<feature type="compositionally biased region" description="Polar residues" evidence="1">
    <location>
        <begin position="246"/>
        <end position="259"/>
    </location>
</feature>
<dbReference type="AlphaFoldDB" id="A0AAN8S943"/>
<comment type="caution">
    <text evidence="2">The sequence shown here is derived from an EMBL/GenBank/DDBJ whole genome shotgun (WGS) entry which is preliminary data.</text>
</comment>
<evidence type="ECO:0000313" key="2">
    <source>
        <dbReference type="EMBL" id="KAK6628146.1"/>
    </source>
</evidence>
<dbReference type="Proteomes" id="UP001372834">
    <property type="component" value="Unassembled WGS sequence"/>
</dbReference>
<accession>A0AAN8S943</accession>
<protein>
    <submittedName>
        <fullName evidence="2">Uncharacterized protein</fullName>
    </submittedName>
</protein>
<feature type="compositionally biased region" description="Polar residues" evidence="1">
    <location>
        <begin position="110"/>
        <end position="123"/>
    </location>
</feature>
<evidence type="ECO:0000313" key="3">
    <source>
        <dbReference type="Proteomes" id="UP001372834"/>
    </source>
</evidence>
<feature type="compositionally biased region" description="Basic and acidic residues" evidence="1">
    <location>
        <begin position="124"/>
        <end position="140"/>
    </location>
</feature>
<proteinExistence type="predicted"/>
<dbReference type="EMBL" id="JAWJWE010000036">
    <property type="protein sequence ID" value="KAK6628146.1"/>
    <property type="molecule type" value="Genomic_DNA"/>
</dbReference>
<organism evidence="2 3">
    <name type="scientific">Polyplax serrata</name>
    <name type="common">Common mouse louse</name>
    <dbReference type="NCBI Taxonomy" id="468196"/>
    <lineage>
        <taxon>Eukaryota</taxon>
        <taxon>Metazoa</taxon>
        <taxon>Ecdysozoa</taxon>
        <taxon>Arthropoda</taxon>
        <taxon>Hexapoda</taxon>
        <taxon>Insecta</taxon>
        <taxon>Pterygota</taxon>
        <taxon>Neoptera</taxon>
        <taxon>Paraneoptera</taxon>
        <taxon>Psocodea</taxon>
        <taxon>Troctomorpha</taxon>
        <taxon>Phthiraptera</taxon>
        <taxon>Anoplura</taxon>
        <taxon>Polyplacidae</taxon>
        <taxon>Polyplax</taxon>
    </lineage>
</organism>
<evidence type="ECO:0000256" key="1">
    <source>
        <dbReference type="SAM" id="MobiDB-lite"/>
    </source>
</evidence>
<reference evidence="2 3" key="1">
    <citation type="submission" date="2023-10" db="EMBL/GenBank/DDBJ databases">
        <title>Genomes of two closely related lineages of the louse Polyplax serrata with different host specificities.</title>
        <authorList>
            <person name="Martinu J."/>
            <person name="Tarabai H."/>
            <person name="Stefka J."/>
            <person name="Hypsa V."/>
        </authorList>
    </citation>
    <scope>NUCLEOTIDE SEQUENCE [LARGE SCALE GENOMIC DNA]</scope>
    <source>
        <strain evidence="2">HR10_N</strain>
    </source>
</reference>
<name>A0AAN8S943_POLSC</name>
<feature type="region of interest" description="Disordered" evidence="1">
    <location>
        <begin position="110"/>
        <end position="149"/>
    </location>
</feature>
<feature type="compositionally biased region" description="Basic and acidic residues" evidence="1">
    <location>
        <begin position="168"/>
        <end position="179"/>
    </location>
</feature>
<feature type="region of interest" description="Disordered" evidence="1">
    <location>
        <begin position="209"/>
        <end position="269"/>
    </location>
</feature>
<feature type="region of interest" description="Disordered" evidence="1">
    <location>
        <begin position="160"/>
        <end position="179"/>
    </location>
</feature>